<sequence>MFGADFFDLGHEWDYTVPEQALALESDHTDMVRLPGDFYREADDNTRSASLALEPELLISSFGRLDYGAFPGLSGIPGLVDSAPSWYGYKAQQSASCAFEEQYPVQRVGRFTDASLAPRVAGPFYGLAPCTFSASGCSPAGLGNRLVDFLETQVTSSITKLNREKFTIKADVFIHGAACTLKIRLYSRERGVVVAEFLRRRGSCLCFGSAYRQAGEYLRPLLDVIGMPEASDDCELPPRSCEVDAAEVSPLLDMAGFSDLPSLQAESAAALEEQVRDDKVAASLCTPHAFERFKSLLKVEETAVAHPTAQVLSHLSLRSEAMPCFADEELLSIITSKVQSEVTSSLVQQELAQVLTNALSRCSTTCSARVTEDVKRSLALARMRVPAGCALTRRNSKHAPCFEGIQAPDLRPLPDIAASVQRGGTGPPWPEPPSATPQATFRHQLPADRKCRVQPGS</sequence>
<dbReference type="Gene3D" id="1.25.10.10">
    <property type="entry name" value="Leucine-rich Repeat Variant"/>
    <property type="match status" value="1"/>
</dbReference>
<dbReference type="EMBL" id="HBGE01052041">
    <property type="protein sequence ID" value="CAD9150186.1"/>
    <property type="molecule type" value="Transcribed_RNA"/>
</dbReference>
<gene>
    <name evidence="2" type="ORF">ACAT0790_LOCUS31404</name>
</gene>
<proteinExistence type="predicted"/>
<name>A0A7S1W608_ALECA</name>
<dbReference type="InterPro" id="IPR011989">
    <property type="entry name" value="ARM-like"/>
</dbReference>
<protein>
    <submittedName>
        <fullName evidence="2">Uncharacterized protein</fullName>
    </submittedName>
</protein>
<reference evidence="2" key="1">
    <citation type="submission" date="2021-01" db="EMBL/GenBank/DDBJ databases">
        <authorList>
            <person name="Corre E."/>
            <person name="Pelletier E."/>
            <person name="Niang G."/>
            <person name="Scheremetjew M."/>
            <person name="Finn R."/>
            <person name="Kale V."/>
            <person name="Holt S."/>
            <person name="Cochrane G."/>
            <person name="Meng A."/>
            <person name="Brown T."/>
            <person name="Cohen L."/>
        </authorList>
    </citation>
    <scope>NUCLEOTIDE SEQUENCE</scope>
    <source>
        <strain evidence="2">OF101</strain>
    </source>
</reference>
<dbReference type="AlphaFoldDB" id="A0A7S1W608"/>
<dbReference type="InterPro" id="IPR016024">
    <property type="entry name" value="ARM-type_fold"/>
</dbReference>
<accession>A0A7S1W608</accession>
<dbReference type="SUPFAM" id="SSF48371">
    <property type="entry name" value="ARM repeat"/>
    <property type="match status" value="1"/>
</dbReference>
<organism evidence="2">
    <name type="scientific">Alexandrium catenella</name>
    <name type="common">Red tide dinoflagellate</name>
    <name type="synonym">Gonyaulax catenella</name>
    <dbReference type="NCBI Taxonomy" id="2925"/>
    <lineage>
        <taxon>Eukaryota</taxon>
        <taxon>Sar</taxon>
        <taxon>Alveolata</taxon>
        <taxon>Dinophyceae</taxon>
        <taxon>Gonyaulacales</taxon>
        <taxon>Pyrocystaceae</taxon>
        <taxon>Alexandrium</taxon>
    </lineage>
</organism>
<evidence type="ECO:0000313" key="2">
    <source>
        <dbReference type="EMBL" id="CAD9150186.1"/>
    </source>
</evidence>
<feature type="region of interest" description="Disordered" evidence="1">
    <location>
        <begin position="417"/>
        <end position="457"/>
    </location>
</feature>
<evidence type="ECO:0000256" key="1">
    <source>
        <dbReference type="SAM" id="MobiDB-lite"/>
    </source>
</evidence>